<dbReference type="NCBIfam" id="TIGR00469">
    <property type="entry name" value="pheS_mito"/>
    <property type="match status" value="1"/>
</dbReference>
<feature type="domain" description="Aminoacyl-transfer RNA synthetases class-II family profile" evidence="13">
    <location>
        <begin position="178"/>
        <end position="371"/>
    </location>
</feature>
<dbReference type="PANTHER" id="PTHR11538:SF41">
    <property type="entry name" value="PHENYLALANINE--TRNA LIGASE, MITOCHONDRIAL"/>
    <property type="match status" value="1"/>
</dbReference>
<dbReference type="Gene3D" id="3.30.930.10">
    <property type="entry name" value="Bira Bifunctional Protein, Domain 2"/>
    <property type="match status" value="1"/>
</dbReference>
<keyword evidence="5" id="KW-0547">Nucleotide-binding</keyword>
<reference evidence="15 16" key="1">
    <citation type="submission" date="2024-01" db="EMBL/GenBank/DDBJ databases">
        <authorList>
            <consortium name="Genoscope - CEA"/>
            <person name="William W."/>
        </authorList>
    </citation>
    <scope>NUCLEOTIDE SEQUENCE [LARGE SCALE GENOMIC DNA]</scope>
    <source>
        <strain evidence="15 16">29B2s-10</strain>
    </source>
</reference>
<evidence type="ECO:0000256" key="1">
    <source>
        <dbReference type="ARBA" id="ARBA00004305"/>
    </source>
</evidence>
<dbReference type="Gene3D" id="3.30.70.380">
    <property type="entry name" value="Ferrodoxin-fold anticodon-binding domain"/>
    <property type="match status" value="1"/>
</dbReference>
<comment type="catalytic activity">
    <reaction evidence="12">
        <text>tRNA(Phe) + L-phenylalanine + ATP = L-phenylalanyl-tRNA(Phe) + AMP + diphosphate + H(+)</text>
        <dbReference type="Rhea" id="RHEA:19413"/>
        <dbReference type="Rhea" id="RHEA-COMP:9668"/>
        <dbReference type="Rhea" id="RHEA-COMP:9699"/>
        <dbReference type="ChEBI" id="CHEBI:15378"/>
        <dbReference type="ChEBI" id="CHEBI:30616"/>
        <dbReference type="ChEBI" id="CHEBI:33019"/>
        <dbReference type="ChEBI" id="CHEBI:58095"/>
        <dbReference type="ChEBI" id="CHEBI:78442"/>
        <dbReference type="ChEBI" id="CHEBI:78531"/>
        <dbReference type="ChEBI" id="CHEBI:456215"/>
        <dbReference type="EC" id="6.1.1.20"/>
    </reaction>
</comment>
<evidence type="ECO:0000313" key="15">
    <source>
        <dbReference type="EMBL" id="CAK7897980.1"/>
    </source>
</evidence>
<dbReference type="Proteomes" id="UP001497600">
    <property type="component" value="Chromosome B"/>
</dbReference>
<gene>
    <name evidence="15" type="primary">MSF1</name>
    <name evidence="15" type="ORF">CAAN4_B12376</name>
</gene>
<comment type="similarity">
    <text evidence="2">Belongs to the class-II aminoacyl-tRNA synthetase family.</text>
</comment>
<keyword evidence="4 15" id="KW-0436">Ligase</keyword>
<evidence type="ECO:0000256" key="8">
    <source>
        <dbReference type="ARBA" id="ARBA00022946"/>
    </source>
</evidence>
<organism evidence="15 16">
    <name type="scientific">[Candida] anglica</name>
    <dbReference type="NCBI Taxonomy" id="148631"/>
    <lineage>
        <taxon>Eukaryota</taxon>
        <taxon>Fungi</taxon>
        <taxon>Dikarya</taxon>
        <taxon>Ascomycota</taxon>
        <taxon>Saccharomycotina</taxon>
        <taxon>Pichiomycetes</taxon>
        <taxon>Debaryomycetaceae</taxon>
        <taxon>Kurtzmaniella</taxon>
    </lineage>
</organism>
<accession>A0ABP0E857</accession>
<evidence type="ECO:0000256" key="11">
    <source>
        <dbReference type="ARBA" id="ARBA00031194"/>
    </source>
</evidence>
<dbReference type="SMART" id="SM00896">
    <property type="entry name" value="FDX-ACB"/>
    <property type="match status" value="1"/>
</dbReference>
<dbReference type="Pfam" id="PF01409">
    <property type="entry name" value="tRNA-synt_2d"/>
    <property type="match status" value="2"/>
</dbReference>
<dbReference type="GO" id="GO:0016874">
    <property type="term" value="F:ligase activity"/>
    <property type="evidence" value="ECO:0007669"/>
    <property type="project" value="UniProtKB-KW"/>
</dbReference>
<evidence type="ECO:0000259" key="13">
    <source>
        <dbReference type="PROSITE" id="PS50862"/>
    </source>
</evidence>
<dbReference type="EC" id="6.1.1.20" evidence="3"/>
<dbReference type="InterPro" id="IPR002319">
    <property type="entry name" value="Phenylalanyl-tRNA_Synthase"/>
</dbReference>
<dbReference type="PANTHER" id="PTHR11538">
    <property type="entry name" value="PHENYLALANYL-TRNA SYNTHETASE"/>
    <property type="match status" value="1"/>
</dbReference>
<protein>
    <recommendedName>
        <fullName evidence="3">phenylalanine--tRNA ligase</fullName>
        <ecNumber evidence="3">6.1.1.20</ecNumber>
    </recommendedName>
    <alternativeName>
        <fullName evidence="11">Phenylalanyl-tRNA synthetase</fullName>
    </alternativeName>
</protein>
<evidence type="ECO:0000256" key="9">
    <source>
        <dbReference type="ARBA" id="ARBA00023128"/>
    </source>
</evidence>
<sequence length="491" mass="55529">MLAPLRNSLRCSVRACTPLVVARRLLSTTTPTATGAASATAGSGDVAASGSTKKYPPTITLHGKTYPTDEWTNIPPFILSLAAREVPHHLNENHPIGILRDLIETKFRGMGYTFYNNFAPGVSTFENFDVLGFPEDHPGRSKSDTYYLNKGNLLRTHTSAHEHECFQNCDTSGYIITADVYRKDEIDRTHYPAFHQMEGAMTWSQSDANVEEQIQAAIDAIPETNIIVEDPFRSEPANSGNPKQSYMTGIQCQLVSVHLKKTLEFLVHTVFEAARESARLAGSQEPYLNEPLKVRWVEAYFPWTSPSWEIEVWWKGEWLECCGCGLVQQQVLLNSGLDNQQFGWAFGVGLDRIAMLLFGIPDIRLFWTQDPRFANQFSQGKITTFKPYSKYPSIKRDVAFWHQLDSGADNAQFEGLHANDVMEIVRTYGGDLVENVTCIDEFTHPKTGRKSQCYRINYQSMDRNLTNEEINSIQEKVEKDLVKFFGVEVRK</sequence>
<dbReference type="InterPro" id="IPR036690">
    <property type="entry name" value="Fdx_antiC-bd_sf"/>
</dbReference>
<evidence type="ECO:0000256" key="6">
    <source>
        <dbReference type="ARBA" id="ARBA00022840"/>
    </source>
</evidence>
<keyword evidence="10" id="KW-0030">Aminoacyl-tRNA synthetase</keyword>
<evidence type="ECO:0000256" key="4">
    <source>
        <dbReference type="ARBA" id="ARBA00022598"/>
    </source>
</evidence>
<keyword evidence="9" id="KW-0496">Mitochondrion</keyword>
<evidence type="ECO:0000256" key="2">
    <source>
        <dbReference type="ARBA" id="ARBA00008226"/>
    </source>
</evidence>
<dbReference type="InterPro" id="IPR004530">
    <property type="entry name" value="Phe-tRNA-synth_IIc_mito"/>
</dbReference>
<name>A0ABP0E857_9ASCO</name>
<dbReference type="PROSITE" id="PS50862">
    <property type="entry name" value="AA_TRNA_LIGASE_II"/>
    <property type="match status" value="1"/>
</dbReference>
<dbReference type="InterPro" id="IPR045864">
    <property type="entry name" value="aa-tRNA-synth_II/BPL/LPL"/>
</dbReference>
<dbReference type="SUPFAM" id="SSF55681">
    <property type="entry name" value="Class II aaRS and biotin synthetases"/>
    <property type="match status" value="1"/>
</dbReference>
<dbReference type="Pfam" id="PF03147">
    <property type="entry name" value="FDX-ACB"/>
    <property type="match status" value="1"/>
</dbReference>
<keyword evidence="7" id="KW-0648">Protein biosynthesis</keyword>
<dbReference type="InterPro" id="IPR006195">
    <property type="entry name" value="aa-tRNA-synth_II"/>
</dbReference>
<keyword evidence="8" id="KW-0809">Transit peptide</keyword>
<evidence type="ECO:0000256" key="12">
    <source>
        <dbReference type="ARBA" id="ARBA00049255"/>
    </source>
</evidence>
<keyword evidence="16" id="KW-1185">Reference proteome</keyword>
<feature type="domain" description="FDX-ACB" evidence="14">
    <location>
        <begin position="389"/>
        <end position="490"/>
    </location>
</feature>
<dbReference type="CDD" id="cd00496">
    <property type="entry name" value="PheRS_alpha_core"/>
    <property type="match status" value="1"/>
</dbReference>
<comment type="subcellular location">
    <subcellularLocation>
        <location evidence="1">Mitochondrion matrix</location>
    </subcellularLocation>
</comment>
<proteinExistence type="inferred from homology"/>
<dbReference type="PROSITE" id="PS51447">
    <property type="entry name" value="FDX_ACB"/>
    <property type="match status" value="1"/>
</dbReference>
<evidence type="ECO:0000256" key="7">
    <source>
        <dbReference type="ARBA" id="ARBA00022917"/>
    </source>
</evidence>
<dbReference type="InterPro" id="IPR005121">
    <property type="entry name" value="Fdx_antiC-bd"/>
</dbReference>
<evidence type="ECO:0000256" key="10">
    <source>
        <dbReference type="ARBA" id="ARBA00023146"/>
    </source>
</evidence>
<evidence type="ECO:0000256" key="5">
    <source>
        <dbReference type="ARBA" id="ARBA00022741"/>
    </source>
</evidence>
<keyword evidence="6" id="KW-0067">ATP-binding</keyword>
<evidence type="ECO:0000259" key="14">
    <source>
        <dbReference type="PROSITE" id="PS51447"/>
    </source>
</evidence>
<dbReference type="EMBL" id="OZ004254">
    <property type="protein sequence ID" value="CAK7897980.1"/>
    <property type="molecule type" value="Genomic_DNA"/>
</dbReference>
<evidence type="ECO:0000313" key="16">
    <source>
        <dbReference type="Proteomes" id="UP001497600"/>
    </source>
</evidence>
<evidence type="ECO:0000256" key="3">
    <source>
        <dbReference type="ARBA" id="ARBA00012814"/>
    </source>
</evidence>
<dbReference type="SUPFAM" id="SSF54991">
    <property type="entry name" value="Anticodon-binding domain of PheRS"/>
    <property type="match status" value="1"/>
</dbReference>